<dbReference type="CDD" id="cd06993">
    <property type="entry name" value="cupin_CENP-C_C"/>
    <property type="match status" value="1"/>
</dbReference>
<comment type="subcellular location">
    <subcellularLocation>
        <location evidence="1">Nucleus</location>
    </subcellularLocation>
</comment>
<evidence type="ECO:0000313" key="8">
    <source>
        <dbReference type="EMBL" id="KAL2887003.1"/>
    </source>
</evidence>
<feature type="compositionally biased region" description="Acidic residues" evidence="5">
    <location>
        <begin position="188"/>
        <end position="199"/>
    </location>
</feature>
<feature type="region of interest" description="Disordered" evidence="5">
    <location>
        <begin position="1"/>
        <end position="432"/>
    </location>
</feature>
<accession>A0ABR4MFE6</accession>
<dbReference type="InterPro" id="IPR028929">
    <property type="entry name" value="Mif2_N"/>
</dbReference>
<evidence type="ECO:0000256" key="1">
    <source>
        <dbReference type="ARBA" id="ARBA00004123"/>
    </source>
</evidence>
<feature type="compositionally biased region" description="Polar residues" evidence="5">
    <location>
        <begin position="153"/>
        <end position="162"/>
    </location>
</feature>
<feature type="region of interest" description="Disordered" evidence="5">
    <location>
        <begin position="473"/>
        <end position="528"/>
    </location>
</feature>
<keyword evidence="3" id="KW-0238">DNA-binding</keyword>
<organism evidence="8 9">
    <name type="scientific">Ceratocystis lukuohia</name>
    <dbReference type="NCBI Taxonomy" id="2019550"/>
    <lineage>
        <taxon>Eukaryota</taxon>
        <taxon>Fungi</taxon>
        <taxon>Dikarya</taxon>
        <taxon>Ascomycota</taxon>
        <taxon>Pezizomycotina</taxon>
        <taxon>Sordariomycetes</taxon>
        <taxon>Hypocreomycetidae</taxon>
        <taxon>Microascales</taxon>
        <taxon>Ceratocystidaceae</taxon>
        <taxon>Ceratocystis</taxon>
    </lineage>
</organism>
<evidence type="ECO:0000256" key="4">
    <source>
        <dbReference type="ARBA" id="ARBA00023242"/>
    </source>
</evidence>
<dbReference type="Gene3D" id="2.60.120.10">
    <property type="entry name" value="Jelly Rolls"/>
    <property type="match status" value="1"/>
</dbReference>
<dbReference type="InterPro" id="IPR028386">
    <property type="entry name" value="CENP-C/Mif2/cnp3"/>
</dbReference>
<feature type="compositionally biased region" description="Basic residues" evidence="5">
    <location>
        <begin position="363"/>
        <end position="375"/>
    </location>
</feature>
<evidence type="ECO:0000256" key="2">
    <source>
        <dbReference type="ARBA" id="ARBA00010291"/>
    </source>
</evidence>
<dbReference type="InterPro" id="IPR025974">
    <property type="entry name" value="Mif2/CENP-C_cupin"/>
</dbReference>
<dbReference type="GeneID" id="98118736"/>
<feature type="compositionally biased region" description="Pro residues" evidence="5">
    <location>
        <begin position="328"/>
        <end position="337"/>
    </location>
</feature>
<dbReference type="InterPro" id="IPR014710">
    <property type="entry name" value="RmlC-like_jellyroll"/>
</dbReference>
<feature type="domain" description="Mif2 N-terminal" evidence="7">
    <location>
        <begin position="15"/>
        <end position="131"/>
    </location>
</feature>
<evidence type="ECO:0000259" key="6">
    <source>
        <dbReference type="Pfam" id="PF11699"/>
    </source>
</evidence>
<feature type="compositionally biased region" description="Polar residues" evidence="5">
    <location>
        <begin position="79"/>
        <end position="111"/>
    </location>
</feature>
<dbReference type="SUPFAM" id="SSF51182">
    <property type="entry name" value="RmlC-like cupins"/>
    <property type="match status" value="1"/>
</dbReference>
<feature type="compositionally biased region" description="Low complexity" evidence="5">
    <location>
        <begin position="1"/>
        <end position="14"/>
    </location>
</feature>
<feature type="compositionally biased region" description="Low complexity" evidence="5">
    <location>
        <begin position="140"/>
        <end position="152"/>
    </location>
</feature>
<keyword evidence="4" id="KW-0539">Nucleus</keyword>
<comment type="caution">
    <text evidence="8">The sequence shown here is derived from an EMBL/GenBank/DDBJ whole genome shotgun (WGS) entry which is preliminary data.</text>
</comment>
<feature type="compositionally biased region" description="Polar residues" evidence="5">
    <location>
        <begin position="420"/>
        <end position="432"/>
    </location>
</feature>
<comment type="similarity">
    <text evidence="2">Belongs to the CENP-C/MIF2 family.</text>
</comment>
<evidence type="ECO:0000256" key="3">
    <source>
        <dbReference type="ARBA" id="ARBA00023125"/>
    </source>
</evidence>
<gene>
    <name evidence="8" type="ORF">HOO65_050124</name>
</gene>
<feature type="compositionally biased region" description="Low complexity" evidence="5">
    <location>
        <begin position="338"/>
        <end position="358"/>
    </location>
</feature>
<feature type="domain" description="Mif2/CENP-C cupin" evidence="6">
    <location>
        <begin position="579"/>
        <end position="663"/>
    </location>
</feature>
<evidence type="ECO:0000313" key="9">
    <source>
        <dbReference type="Proteomes" id="UP001610728"/>
    </source>
</evidence>
<dbReference type="Pfam" id="PF15624">
    <property type="entry name" value="Mif2_N"/>
    <property type="match status" value="1"/>
</dbReference>
<protein>
    <submittedName>
        <fullName evidence="8">Centromere protein 3</fullName>
    </submittedName>
</protein>
<proteinExistence type="inferred from homology"/>
<evidence type="ECO:0000259" key="7">
    <source>
        <dbReference type="Pfam" id="PF15624"/>
    </source>
</evidence>
<evidence type="ECO:0000256" key="5">
    <source>
        <dbReference type="SAM" id="MobiDB-lite"/>
    </source>
</evidence>
<feature type="compositionally biased region" description="Basic residues" evidence="5">
    <location>
        <begin position="482"/>
        <end position="492"/>
    </location>
</feature>
<dbReference type="RefSeq" id="XP_070858183.1">
    <property type="nucleotide sequence ID" value="XM_071003234.1"/>
</dbReference>
<dbReference type="EMBL" id="JABSNW010000005">
    <property type="protein sequence ID" value="KAL2887003.1"/>
    <property type="molecule type" value="Genomic_DNA"/>
</dbReference>
<name>A0ABR4MFE6_9PEZI</name>
<sequence>MSQARGAARRQTQQIFELGQAGRLLSRKTGVILPDNGQRDENGLQPLDGLFSSPTKPDGSTPRAVERSVMGEQDMEIDQASSPGPSTVMRNRRSGASSLPISRSPVRTSLGSPALKNPHLTARPSPARPASRLRGHGDSATTTAPTVTASAANKDNPQTISRNLFAAPKAKNPPRPNGTSRSRRFFPESDEDEDDDDDVLQPPAQGDIFDESMQMIEEFIPQSDAPQLPDDEEEQQEPTPRPTKRSNRSSGQTPSKLELLKPSSKPAATAANKRGPLKRPRQPEPDPQSESDENVEEEESSSSPSTQAPVDLPPPNPPKRQASRSSQPVPPTKPPPTTTSKRTSSASATKARAKPSPAQTLSRKVRVSGRSKKTAVPKSSAATGSNASKNDNNDNDAGDKSLLEVQRGPPPPKRRGLMSVRTNDNVTTTRSGRTSYAPLQFWKGERTEIATETFRDTNSKQAFVLAATKEIIRVEDDDPPPSKRRRGARPAGRRAASAAAANTSAKRVASGSGPDELPLNEPLEEWERDPGVVDGDVVLWTYEHEINPPGPDEEVGIITEQLAISSGAVETREIKDATFRYAKTMSLGFMGSGIVDLPPGSEKRPKNSRRMQLVFFVASGKVKVTIHDNEFRIGAGGQFFVPRGNYYSIVNDYDSPARIFFAQACEMEMQQYEEGEEAEGMPEDE</sequence>
<dbReference type="Pfam" id="PF11699">
    <property type="entry name" value="CENP-C_C"/>
    <property type="match status" value="1"/>
</dbReference>
<keyword evidence="9" id="KW-1185">Reference proteome</keyword>
<dbReference type="InterPro" id="IPR011051">
    <property type="entry name" value="RmlC_Cupin_sf"/>
</dbReference>
<feature type="compositionally biased region" description="Acidic residues" evidence="5">
    <location>
        <begin position="287"/>
        <end position="300"/>
    </location>
</feature>
<dbReference type="PANTHER" id="PTHR16684">
    <property type="entry name" value="CENTROMERE PROTEIN C"/>
    <property type="match status" value="1"/>
</dbReference>
<dbReference type="Proteomes" id="UP001610728">
    <property type="component" value="Unassembled WGS sequence"/>
</dbReference>
<feature type="compositionally biased region" description="Low complexity" evidence="5">
    <location>
        <begin position="493"/>
        <end position="521"/>
    </location>
</feature>
<reference evidence="8 9" key="1">
    <citation type="submission" date="2020-05" db="EMBL/GenBank/DDBJ databases">
        <title>Ceratocystis lukuohia genome.</title>
        <authorList>
            <person name="Harrington T.C."/>
            <person name="Kim K."/>
            <person name="Mayers C.G."/>
        </authorList>
    </citation>
    <scope>NUCLEOTIDE SEQUENCE [LARGE SCALE GENOMIC DNA]</scope>
    <source>
        <strain evidence="8 9">C4212</strain>
    </source>
</reference>
<feature type="compositionally biased region" description="Low complexity" evidence="5">
    <location>
        <begin position="122"/>
        <end position="132"/>
    </location>
</feature>
<dbReference type="PANTHER" id="PTHR16684:SF11">
    <property type="entry name" value="CENTROMERE PROTEIN C"/>
    <property type="match status" value="1"/>
</dbReference>